<evidence type="ECO:0000256" key="6">
    <source>
        <dbReference type="ARBA" id="ARBA00022679"/>
    </source>
</evidence>
<dbReference type="Pfam" id="PF00028">
    <property type="entry name" value="Cadherin"/>
    <property type="match status" value="2"/>
</dbReference>
<dbReference type="GO" id="GO:0005886">
    <property type="term" value="C:plasma membrane"/>
    <property type="evidence" value="ECO:0007669"/>
    <property type="project" value="InterPro"/>
</dbReference>
<feature type="transmembrane region" description="Helical" evidence="22">
    <location>
        <begin position="1608"/>
        <end position="1631"/>
    </location>
</feature>
<dbReference type="GO" id="GO:0005536">
    <property type="term" value="F:D-glucose binding"/>
    <property type="evidence" value="ECO:0007669"/>
    <property type="project" value="InterPro"/>
</dbReference>
<dbReference type="Gene3D" id="2.60.40.60">
    <property type="entry name" value="Cadherins"/>
    <property type="match status" value="8"/>
</dbReference>
<dbReference type="Pfam" id="PF00349">
    <property type="entry name" value="Hexokinase_1"/>
    <property type="match status" value="1"/>
</dbReference>
<evidence type="ECO:0000256" key="3">
    <source>
        <dbReference type="ARBA" id="ARBA00005028"/>
    </source>
</evidence>
<dbReference type="GO" id="GO:0001678">
    <property type="term" value="P:intracellular glucose homeostasis"/>
    <property type="evidence" value="ECO:0007669"/>
    <property type="project" value="InterPro"/>
</dbReference>
<proteinExistence type="inferred from homology"/>
<keyword evidence="8" id="KW-0732">Signal</keyword>
<dbReference type="InterPro" id="IPR002126">
    <property type="entry name" value="Cadherin-like_dom"/>
</dbReference>
<evidence type="ECO:0000256" key="5">
    <source>
        <dbReference type="ARBA" id="ARBA00012324"/>
    </source>
</evidence>
<keyword evidence="14 22" id="KW-1133">Transmembrane helix</keyword>
<keyword evidence="16" id="KW-0324">Glycolysis</keyword>
<dbReference type="GO" id="GO:0004340">
    <property type="term" value="F:glucokinase activity"/>
    <property type="evidence" value="ECO:0007669"/>
    <property type="project" value="TreeGrafter"/>
</dbReference>
<dbReference type="FunFam" id="2.60.40.60:FF:000033">
    <property type="entry name" value="FAT atypical cadherin 1"/>
    <property type="match status" value="1"/>
</dbReference>
<evidence type="ECO:0000256" key="17">
    <source>
        <dbReference type="ARBA" id="ARBA00044613"/>
    </source>
</evidence>
<dbReference type="GO" id="GO:0007156">
    <property type="term" value="P:homophilic cell adhesion via plasma membrane adhesion molecules"/>
    <property type="evidence" value="ECO:0007669"/>
    <property type="project" value="InterPro"/>
</dbReference>
<dbReference type="EMBL" id="JAUCMV010000005">
    <property type="protein sequence ID" value="KAK0399968.1"/>
    <property type="molecule type" value="Genomic_DNA"/>
</dbReference>
<dbReference type="PRINTS" id="PR00205">
    <property type="entry name" value="CADHERIN"/>
</dbReference>
<reference evidence="24" key="1">
    <citation type="submission" date="2023-06" db="EMBL/GenBank/DDBJ databases">
        <title>Genomic analysis of the entomopathogenic nematode Steinernema hermaphroditum.</title>
        <authorList>
            <person name="Schwarz E.M."/>
            <person name="Heppert J.K."/>
            <person name="Baniya A."/>
            <person name="Schwartz H.T."/>
            <person name="Tan C.-H."/>
            <person name="Antoshechkin I."/>
            <person name="Sternberg P.W."/>
            <person name="Goodrich-Blair H."/>
            <person name="Dillman A.R."/>
        </authorList>
    </citation>
    <scope>NUCLEOTIDE SEQUENCE</scope>
    <source>
        <strain evidence="24">PS9179</strain>
        <tissue evidence="24">Whole animal</tissue>
    </source>
</reference>
<evidence type="ECO:0000256" key="8">
    <source>
        <dbReference type="ARBA" id="ARBA00022729"/>
    </source>
</evidence>
<dbReference type="SUPFAM" id="SSF49313">
    <property type="entry name" value="Cadherin-like"/>
    <property type="match status" value="8"/>
</dbReference>
<evidence type="ECO:0000256" key="15">
    <source>
        <dbReference type="ARBA" id="ARBA00023136"/>
    </source>
</evidence>
<evidence type="ECO:0000313" key="25">
    <source>
        <dbReference type="Proteomes" id="UP001175271"/>
    </source>
</evidence>
<dbReference type="GO" id="GO:0005739">
    <property type="term" value="C:mitochondrion"/>
    <property type="evidence" value="ECO:0007669"/>
    <property type="project" value="TreeGrafter"/>
</dbReference>
<dbReference type="EC" id="2.7.1.1" evidence="5"/>
<feature type="domain" description="Cadherin" evidence="23">
    <location>
        <begin position="1268"/>
        <end position="1371"/>
    </location>
</feature>
<dbReference type="InterPro" id="IPR020894">
    <property type="entry name" value="Cadherin_CS"/>
</dbReference>
<comment type="pathway">
    <text evidence="2">Carbohydrate degradation; glycolysis; D-glyceraldehyde 3-phosphate and glycerone phosphate from D-glucose: step 1/4.</text>
</comment>
<evidence type="ECO:0000256" key="7">
    <source>
        <dbReference type="ARBA" id="ARBA00022692"/>
    </source>
</evidence>
<comment type="similarity">
    <text evidence="4">Belongs to the hexokinase family.</text>
</comment>
<dbReference type="GO" id="GO:0008865">
    <property type="term" value="F:fructokinase activity"/>
    <property type="evidence" value="ECO:0007669"/>
    <property type="project" value="TreeGrafter"/>
</dbReference>
<name>A0AA39H655_9BILA</name>
<evidence type="ECO:0000256" key="21">
    <source>
        <dbReference type="SAM" id="MobiDB-lite"/>
    </source>
</evidence>
<dbReference type="GO" id="GO:0005509">
    <property type="term" value="F:calcium ion binding"/>
    <property type="evidence" value="ECO:0007669"/>
    <property type="project" value="UniProtKB-UniRule"/>
</dbReference>
<evidence type="ECO:0000256" key="4">
    <source>
        <dbReference type="ARBA" id="ARBA00009225"/>
    </source>
</evidence>
<comment type="catalytic activity">
    <reaction evidence="19">
        <text>D-glucose + ATP = D-glucose 6-phosphate + ADP + H(+)</text>
        <dbReference type="Rhea" id="RHEA:17825"/>
        <dbReference type="ChEBI" id="CHEBI:4167"/>
        <dbReference type="ChEBI" id="CHEBI:15378"/>
        <dbReference type="ChEBI" id="CHEBI:30616"/>
        <dbReference type="ChEBI" id="CHEBI:61548"/>
        <dbReference type="ChEBI" id="CHEBI:456216"/>
        <dbReference type="EC" id="2.7.1.1"/>
    </reaction>
    <physiologicalReaction direction="left-to-right" evidence="19">
        <dbReference type="Rhea" id="RHEA:17826"/>
    </physiologicalReaction>
</comment>
<organism evidence="24 25">
    <name type="scientific">Steinernema hermaphroditum</name>
    <dbReference type="NCBI Taxonomy" id="289476"/>
    <lineage>
        <taxon>Eukaryota</taxon>
        <taxon>Metazoa</taxon>
        <taxon>Ecdysozoa</taxon>
        <taxon>Nematoda</taxon>
        <taxon>Chromadorea</taxon>
        <taxon>Rhabditida</taxon>
        <taxon>Tylenchina</taxon>
        <taxon>Panagrolaimomorpha</taxon>
        <taxon>Strongyloidoidea</taxon>
        <taxon>Steinernematidae</taxon>
        <taxon>Steinernema</taxon>
    </lineage>
</organism>
<evidence type="ECO:0000256" key="11">
    <source>
        <dbReference type="ARBA" id="ARBA00022777"/>
    </source>
</evidence>
<dbReference type="InterPro" id="IPR001312">
    <property type="entry name" value="Hexokinase"/>
</dbReference>
<dbReference type="InterPro" id="IPR015919">
    <property type="entry name" value="Cadherin-like_sf"/>
</dbReference>
<evidence type="ECO:0000259" key="23">
    <source>
        <dbReference type="PROSITE" id="PS50268"/>
    </source>
</evidence>
<keyword evidence="9" id="KW-0677">Repeat</keyword>
<keyword evidence="12 20" id="KW-0106">Calcium</keyword>
<feature type="domain" description="Cadherin" evidence="23">
    <location>
        <begin position="719"/>
        <end position="813"/>
    </location>
</feature>
<dbReference type="PRINTS" id="PR00475">
    <property type="entry name" value="HEXOKINASE"/>
</dbReference>
<dbReference type="SUPFAM" id="SSF53067">
    <property type="entry name" value="Actin-like ATPase domain"/>
    <property type="match status" value="2"/>
</dbReference>
<evidence type="ECO:0000256" key="18">
    <source>
        <dbReference type="ARBA" id="ARBA00047905"/>
    </source>
</evidence>
<keyword evidence="7 22" id="KW-0812">Transmembrane</keyword>
<dbReference type="GO" id="GO:0006006">
    <property type="term" value="P:glucose metabolic process"/>
    <property type="evidence" value="ECO:0007669"/>
    <property type="project" value="TreeGrafter"/>
</dbReference>
<feature type="region of interest" description="Disordered" evidence="21">
    <location>
        <begin position="982"/>
        <end position="1006"/>
    </location>
</feature>
<gene>
    <name evidence="24" type="ORF">QR680_003298</name>
</gene>
<dbReference type="GO" id="GO:0005524">
    <property type="term" value="F:ATP binding"/>
    <property type="evidence" value="ECO:0007669"/>
    <property type="project" value="UniProtKB-KW"/>
</dbReference>
<dbReference type="PROSITE" id="PS50268">
    <property type="entry name" value="CADHERIN_2"/>
    <property type="match status" value="8"/>
</dbReference>
<evidence type="ECO:0000256" key="12">
    <source>
        <dbReference type="ARBA" id="ARBA00022837"/>
    </source>
</evidence>
<evidence type="ECO:0000256" key="14">
    <source>
        <dbReference type="ARBA" id="ARBA00022989"/>
    </source>
</evidence>
<feature type="domain" description="Cadherin" evidence="23">
    <location>
        <begin position="817"/>
        <end position="925"/>
    </location>
</feature>
<comment type="subcellular location">
    <subcellularLocation>
        <location evidence="1">Membrane</location>
        <topology evidence="1">Single-pass membrane protein</topology>
    </subcellularLocation>
</comment>
<dbReference type="Pfam" id="PF03727">
    <property type="entry name" value="Hexokinase_2"/>
    <property type="match status" value="1"/>
</dbReference>
<comment type="catalytic activity">
    <reaction evidence="18">
        <text>D-fructose + ATP = D-fructose 6-phosphate + ADP + H(+)</text>
        <dbReference type="Rhea" id="RHEA:16125"/>
        <dbReference type="ChEBI" id="CHEBI:15378"/>
        <dbReference type="ChEBI" id="CHEBI:30616"/>
        <dbReference type="ChEBI" id="CHEBI:37721"/>
        <dbReference type="ChEBI" id="CHEBI:61527"/>
        <dbReference type="ChEBI" id="CHEBI:456216"/>
        <dbReference type="EC" id="2.7.1.1"/>
    </reaction>
    <physiologicalReaction direction="left-to-right" evidence="18">
        <dbReference type="Rhea" id="RHEA:16126"/>
    </physiologicalReaction>
</comment>
<dbReference type="GO" id="GO:0006096">
    <property type="term" value="P:glycolytic process"/>
    <property type="evidence" value="ECO:0007669"/>
    <property type="project" value="UniProtKB-KW"/>
</dbReference>
<comment type="caution">
    <text evidence="24">The sequence shown here is derived from an EMBL/GenBank/DDBJ whole genome shotgun (WGS) entry which is preliminary data.</text>
</comment>
<feature type="domain" description="Cadherin" evidence="23">
    <location>
        <begin position="612"/>
        <end position="696"/>
    </location>
</feature>
<dbReference type="Gene3D" id="3.40.367.20">
    <property type="match status" value="1"/>
</dbReference>
<comment type="pathway">
    <text evidence="3">Carbohydrate metabolism; hexose metabolism.</text>
</comment>
<comment type="catalytic activity">
    <reaction evidence="17">
        <text>a D-hexose + ATP = a D-hexose 6-phosphate + ADP + H(+)</text>
        <dbReference type="Rhea" id="RHEA:22740"/>
        <dbReference type="ChEBI" id="CHEBI:4194"/>
        <dbReference type="ChEBI" id="CHEBI:15378"/>
        <dbReference type="ChEBI" id="CHEBI:30616"/>
        <dbReference type="ChEBI" id="CHEBI:229467"/>
        <dbReference type="ChEBI" id="CHEBI:456216"/>
        <dbReference type="EC" id="2.7.1.1"/>
    </reaction>
    <physiologicalReaction direction="left-to-right" evidence="17">
        <dbReference type="Rhea" id="RHEA:22741"/>
    </physiologicalReaction>
</comment>
<evidence type="ECO:0000256" key="16">
    <source>
        <dbReference type="ARBA" id="ARBA00023152"/>
    </source>
</evidence>
<evidence type="ECO:0000256" key="13">
    <source>
        <dbReference type="ARBA" id="ARBA00022840"/>
    </source>
</evidence>
<evidence type="ECO:0000256" key="19">
    <source>
        <dbReference type="ARBA" id="ARBA00048160"/>
    </source>
</evidence>
<dbReference type="PANTHER" id="PTHR19443:SF32">
    <property type="entry name" value="PHOSPHOTRANSFERASE"/>
    <property type="match status" value="1"/>
</dbReference>
<evidence type="ECO:0000313" key="24">
    <source>
        <dbReference type="EMBL" id="KAK0399968.1"/>
    </source>
</evidence>
<keyword evidence="11" id="KW-0418">Kinase</keyword>
<accession>A0AA39H655</accession>
<feature type="domain" description="Cadherin" evidence="23">
    <location>
        <begin position="1145"/>
        <end position="1255"/>
    </location>
</feature>
<sequence length="1763" mass="194609">MSTWSQDVQNLLKKFYIEDDKLKQISEKIEAEFKVGLESGSPASSIAMLPSYVPALPDGSEVGKYVAIDLSGKNLRIMLLTLEGSGKEAVAINHNFMVSQAVMKGTGDQLFNFIVNCLQKFLKEFDLVDANLPIGFVFSYPCELLSIRSARLLWWTKGFDIKDCLQKDVVALLEEALDLNMSTKAQIKAVMNDTVGQLAAAAHRYGPECTVGVVIGYGCNSSYLEDTERITKFDAKKAGYPHKKMVVVTEWEEFGSKGELEDVLTSFDKEIDEASVHKGKQIIDKLTGALYLGDLVRRMLAQLVLDRQIFGGRQVEALDMVDTFPTKYISEILAEPEGSFKICRRICDELEVPIHGSSDYIIMRELCHVVTQRSASIVAAAISALLRHLGQSKVKIGVGGALIQFHPTYHALLEEKLQELAPLNVQWELVPADEGSAKGAAMIAAVAEKLITICTAQHQISPGFLASEYAPVLKASSSEGYLPESAEIGTTVRVSPSLHAESLQILVQDFDLKPGMPEATYQYILTGLGAKIFAVDQQGYVYLNVPEIDADPPHPSTYQLNVEAREVGTFPIRSSEPISITIHIMDENDNDPNFSEQVYTANVSATGGDRPVIKVFAEDNDAGKYGKITYHIIEVTEGAQEQFYYDDSTNELMVRGSLHPGARYQIILEARDGGGRASRTIIVALATEDYSFSPLLPLVPFVPTTITPHPEEGDVRSFVTELDEATPPHSVVITLGSESPTGVIYEIAFGNEERKFSIDPQTGTILTANHFDREETATYNLQVDAREQISGRHLYWTIVQVVVKDVNDNSPQFHGPQPIRLSMSVDELSELKPDMVLGRVVVTDEDEKNGVNGNGDVSLSINPPMNRLFNIDNNGVVTVNGDFTTEHFGFHRLSVVASDHGDPPRKTHGVILVNVGSDYVSEPTGEQTSMITEAASTETNELELNPTTTLFTMATLPPTYQKPYVPEFPTTYGNAQNSITTGRELTTEEEFETSEPETIPTEYVPHTTSFSSFPIVPVVETTEPPTTAKVLRLAPVFNPASVSVMVEENEEHIELAKLHAVYPDGGPGSVTYVMQAGDPSLFSVSSFTGSLSLLKPLDAESGENQYVVRIGTAESAALSMDGQLPHSAEVVIRVVDVNDWIPNFESNSYQFAVSENTEPGTIVGQVAAFDQDRDEPNKKISYNLVSMDNLDRYFSVNEENGLIALVRPAAEFVGQTITLRVEARDHGDPPQHSQTVVVVSVEPAESKLIDKSPHQFTSNPSKDAVQFSLRNYTASVSEGVRPPHLVQVLTVLNKPNDARFIMCSIVSGNFRGAFGVSPGTDGNCELRTNIALDRESVERYLLNVTVTSGTQTDFAFVSITVLDVNDNVPKFVYDNDLQLSMYFAGISTTAPALTRVITVKAEDADLGNSSVVKYNLDAILVDSKYFTVNQFGEISTKQSMSHVTSKNRRNFFEIKVSACDSPITGQILCSKADVIINLINDQHRFVTTIKGIPPQQFRNHEADVIKTLRQFTGACTLLGLEKMRDYSSPYDGQMMTDVYWYAVNPSTKKICRKQEYKKLFDRSTKDLVAGKLRPWFSLETISDTLLTSTDESDEKTSLIASVWDPSSVVIMLGLAIACVAIISIIFLCICYTKFKSSRSIHGYPDSYQFPKHPIYMPQAMDHSKIYETQMLELPISDEDMTLKNSSLRSNQQNIGRPNSWCDPRLPPTAQLRNTSRNYGRQHQIDEGDFSIEENMYAVNGSIDPVTKCAYTNNGNSNTRLSKQ</sequence>
<feature type="domain" description="Cadherin" evidence="23">
    <location>
        <begin position="474"/>
        <end position="594"/>
    </location>
</feature>
<dbReference type="SMART" id="SM00112">
    <property type="entry name" value="CA"/>
    <property type="match status" value="8"/>
</dbReference>
<keyword evidence="6" id="KW-0808">Transferase</keyword>
<evidence type="ECO:0000256" key="20">
    <source>
        <dbReference type="PROSITE-ProRule" id="PRU00043"/>
    </source>
</evidence>
<dbReference type="PROSITE" id="PS00232">
    <property type="entry name" value="CADHERIN_1"/>
    <property type="match status" value="3"/>
</dbReference>
<evidence type="ECO:0000256" key="22">
    <source>
        <dbReference type="SAM" id="Phobius"/>
    </source>
</evidence>
<evidence type="ECO:0000256" key="2">
    <source>
        <dbReference type="ARBA" id="ARBA00004888"/>
    </source>
</evidence>
<evidence type="ECO:0000256" key="1">
    <source>
        <dbReference type="ARBA" id="ARBA00004167"/>
    </source>
</evidence>
<dbReference type="InterPro" id="IPR022673">
    <property type="entry name" value="Hexokinase_C"/>
</dbReference>
<dbReference type="GO" id="GO:0005829">
    <property type="term" value="C:cytosol"/>
    <property type="evidence" value="ECO:0007669"/>
    <property type="project" value="TreeGrafter"/>
</dbReference>
<evidence type="ECO:0000256" key="10">
    <source>
        <dbReference type="ARBA" id="ARBA00022741"/>
    </source>
</evidence>
<dbReference type="InterPro" id="IPR043129">
    <property type="entry name" value="ATPase_NBD"/>
</dbReference>
<dbReference type="FunFam" id="3.40.367.20:FF:000005">
    <property type="entry name" value="Phosphotransferase"/>
    <property type="match status" value="1"/>
</dbReference>
<dbReference type="Proteomes" id="UP001175271">
    <property type="component" value="Unassembled WGS sequence"/>
</dbReference>
<dbReference type="InterPro" id="IPR022672">
    <property type="entry name" value="Hexokinase_N"/>
</dbReference>
<keyword evidence="10" id="KW-0547">Nucleotide-binding</keyword>
<dbReference type="PANTHER" id="PTHR19443">
    <property type="entry name" value="HEXOKINASE"/>
    <property type="match status" value="1"/>
</dbReference>
<evidence type="ECO:0000256" key="9">
    <source>
        <dbReference type="ARBA" id="ARBA00022737"/>
    </source>
</evidence>
<protein>
    <recommendedName>
        <fullName evidence="5">hexokinase</fullName>
        <ecNumber evidence="5">2.7.1.1</ecNumber>
    </recommendedName>
</protein>
<dbReference type="Gene3D" id="3.30.420.40">
    <property type="match status" value="1"/>
</dbReference>
<feature type="domain" description="Cadherin" evidence="23">
    <location>
        <begin position="1038"/>
        <end position="1144"/>
    </location>
</feature>
<dbReference type="PROSITE" id="PS51748">
    <property type="entry name" value="HEXOKINASE_2"/>
    <property type="match status" value="1"/>
</dbReference>
<feature type="domain" description="Cadherin" evidence="23">
    <location>
        <begin position="1378"/>
        <end position="1496"/>
    </location>
</feature>
<dbReference type="FunFam" id="3.30.420.40:FF:000209">
    <property type="entry name" value="Phosphotransferase"/>
    <property type="match status" value="1"/>
</dbReference>
<keyword evidence="13" id="KW-0067">ATP-binding</keyword>
<keyword evidence="25" id="KW-1185">Reference proteome</keyword>
<dbReference type="CDD" id="cd11304">
    <property type="entry name" value="Cadherin_repeat"/>
    <property type="match status" value="7"/>
</dbReference>
<keyword evidence="15 22" id="KW-0472">Membrane</keyword>